<dbReference type="GO" id="GO:0071111">
    <property type="term" value="F:cyclic-guanylate-specific phosphodiesterase activity"/>
    <property type="evidence" value="ECO:0007669"/>
    <property type="project" value="InterPro"/>
</dbReference>
<evidence type="ECO:0000313" key="2">
    <source>
        <dbReference type="EMBL" id="QXL88873.1"/>
    </source>
</evidence>
<dbReference type="SUPFAM" id="SSF55781">
    <property type="entry name" value="GAF domain-like"/>
    <property type="match status" value="1"/>
</dbReference>
<evidence type="ECO:0000313" key="3">
    <source>
        <dbReference type="Proteomes" id="UP000693972"/>
    </source>
</evidence>
<dbReference type="InterPro" id="IPR050706">
    <property type="entry name" value="Cyclic-di-GMP_PDE-like"/>
</dbReference>
<dbReference type="RefSeq" id="WP_257891934.1">
    <property type="nucleotide sequence ID" value="NZ_JAIMBW010000001.1"/>
</dbReference>
<dbReference type="AlphaFoldDB" id="A0A975TWR1"/>
<dbReference type="PANTHER" id="PTHR33121">
    <property type="entry name" value="CYCLIC DI-GMP PHOSPHODIESTERASE PDEF"/>
    <property type="match status" value="1"/>
</dbReference>
<dbReference type="Gene3D" id="3.20.20.450">
    <property type="entry name" value="EAL domain"/>
    <property type="match status" value="1"/>
</dbReference>
<dbReference type="Pfam" id="PF01590">
    <property type="entry name" value="GAF"/>
    <property type="match status" value="1"/>
</dbReference>
<keyword evidence="3" id="KW-1185">Reference proteome</keyword>
<dbReference type="PANTHER" id="PTHR33121:SF70">
    <property type="entry name" value="SIGNALING PROTEIN YKOW"/>
    <property type="match status" value="1"/>
</dbReference>
<dbReference type="InterPro" id="IPR029016">
    <property type="entry name" value="GAF-like_dom_sf"/>
</dbReference>
<dbReference type="CDD" id="cd01948">
    <property type="entry name" value="EAL"/>
    <property type="match status" value="1"/>
</dbReference>
<dbReference type="EMBL" id="CP078073">
    <property type="protein sequence ID" value="QXL88873.1"/>
    <property type="molecule type" value="Genomic_DNA"/>
</dbReference>
<accession>A0A975TWR1</accession>
<dbReference type="PROSITE" id="PS50883">
    <property type="entry name" value="EAL"/>
    <property type="match status" value="1"/>
</dbReference>
<dbReference type="InterPro" id="IPR001633">
    <property type="entry name" value="EAL_dom"/>
</dbReference>
<dbReference type="InterPro" id="IPR035919">
    <property type="entry name" value="EAL_sf"/>
</dbReference>
<dbReference type="SMART" id="SM00052">
    <property type="entry name" value="EAL"/>
    <property type="match status" value="1"/>
</dbReference>
<gene>
    <name evidence="2" type="ORF">KUL25_04990</name>
</gene>
<name>A0A975TWR1_9RHOB</name>
<dbReference type="Pfam" id="PF00563">
    <property type="entry name" value="EAL"/>
    <property type="match status" value="1"/>
</dbReference>
<evidence type="ECO:0000259" key="1">
    <source>
        <dbReference type="PROSITE" id="PS50883"/>
    </source>
</evidence>
<dbReference type="InterPro" id="IPR003018">
    <property type="entry name" value="GAF"/>
</dbReference>
<dbReference type="Gene3D" id="3.30.450.40">
    <property type="match status" value="1"/>
</dbReference>
<proteinExistence type="predicted"/>
<protein>
    <submittedName>
        <fullName evidence="2">EAL domain-containing protein</fullName>
    </submittedName>
</protein>
<feature type="domain" description="EAL" evidence="1">
    <location>
        <begin position="165"/>
        <end position="407"/>
    </location>
</feature>
<dbReference type="Proteomes" id="UP000693972">
    <property type="component" value="Unassembled WGS sequence"/>
</dbReference>
<dbReference type="SUPFAM" id="SSF141868">
    <property type="entry name" value="EAL domain-like"/>
    <property type="match status" value="1"/>
</dbReference>
<organism evidence="2">
    <name type="scientific">Gymnodinialimonas phycosphaerae</name>
    <dbReference type="NCBI Taxonomy" id="2841589"/>
    <lineage>
        <taxon>Bacteria</taxon>
        <taxon>Pseudomonadati</taxon>
        <taxon>Pseudomonadota</taxon>
        <taxon>Alphaproteobacteria</taxon>
        <taxon>Rhodobacterales</taxon>
        <taxon>Paracoccaceae</taxon>
        <taxon>Gymnodinialimonas</taxon>
    </lineage>
</organism>
<sequence length="409" mass="44672">MSKQEPIMAVMDCPVATHDVVVDAIRTMRAHLGMEIGYLSEFVGDDLVFRAVDAPGLEHLAEPGDTRSRSETYCNHIVSGDLPQMMADTLDYPIAAALPITRSLPIRAHISVPIERIDGSIYGMFCCVSPHPNTTLNDRDLATMRSFARLVQAEVQRALEQDALRKTALETIHAVVEQQSFKIVYQPILSLATGALTGVEALCRFGAEPYRPPNIRFEEAGRVGLSEMLEICVMEPALLALEQLPAGVYLSLNASPQTVCTGLLAKVFAERSTKHLVLEVTEHVRTADWSKLEHEIQILRDMGVKVAIDDAGSGYSGLQQMVRLHPDIIKLDRSLVSGIDSDAGLRALCSAMVYFASETGAALVAEGIERDEEAQVLRDLGVERGQGYLLGRPVPIEDIVATFCTDHAP</sequence>
<dbReference type="EMBL" id="JAIMBW010000001">
    <property type="protein sequence ID" value="MBY4892116.1"/>
    <property type="molecule type" value="Genomic_DNA"/>
</dbReference>
<reference evidence="2 3" key="1">
    <citation type="submission" date="2021-07" db="EMBL/GenBank/DDBJ databases">
        <title>Karlodiniumbacter phycospheric gen. nov., sp. nov., a phycosphere bacterium isolated from karlodinium veneficum.</title>
        <authorList>
            <person name="Peng Y."/>
            <person name="Jiang L."/>
            <person name="Lee J."/>
        </authorList>
    </citation>
    <scope>NUCLEOTIDE SEQUENCE</scope>
    <source>
        <strain evidence="2 3">N5</strain>
    </source>
</reference>